<dbReference type="EMBL" id="JBFOLJ010000011">
    <property type="protein sequence ID" value="KAL2496832.1"/>
    <property type="molecule type" value="Genomic_DNA"/>
</dbReference>
<dbReference type="AlphaFoldDB" id="A0ABD1S7Y7"/>
<accession>A0ABD1S7Y7</accession>
<comment type="caution">
    <text evidence="1">The sequence shown here is derived from an EMBL/GenBank/DDBJ whole genome shotgun (WGS) entry which is preliminary data.</text>
</comment>
<keyword evidence="2" id="KW-1185">Reference proteome</keyword>
<organism evidence="1 2">
    <name type="scientific">Forsythia ovata</name>
    <dbReference type="NCBI Taxonomy" id="205694"/>
    <lineage>
        <taxon>Eukaryota</taxon>
        <taxon>Viridiplantae</taxon>
        <taxon>Streptophyta</taxon>
        <taxon>Embryophyta</taxon>
        <taxon>Tracheophyta</taxon>
        <taxon>Spermatophyta</taxon>
        <taxon>Magnoliopsida</taxon>
        <taxon>eudicotyledons</taxon>
        <taxon>Gunneridae</taxon>
        <taxon>Pentapetalae</taxon>
        <taxon>asterids</taxon>
        <taxon>lamiids</taxon>
        <taxon>Lamiales</taxon>
        <taxon>Oleaceae</taxon>
        <taxon>Forsythieae</taxon>
        <taxon>Forsythia</taxon>
    </lineage>
</organism>
<sequence>MASFLVLKRLMSSNLRSTSSLICPVTPVHAVAQPLSSRLFNTIVFPEYNSNNMIRMSMSIVDMATVFPLLSQVNYLHSPCLFPIFYCIYACIEATKHKTRAYRQNPPHPAP</sequence>
<proteinExistence type="predicted"/>
<name>A0ABD1S7Y7_9LAMI</name>
<gene>
    <name evidence="1" type="ORF">Fot_40589</name>
</gene>
<reference evidence="2" key="1">
    <citation type="submission" date="2024-07" db="EMBL/GenBank/DDBJ databases">
        <title>Two chromosome-level genome assemblies of Korean endemic species Abeliophyllum distichum and Forsythia ovata (Oleaceae).</title>
        <authorList>
            <person name="Jang H."/>
        </authorList>
    </citation>
    <scope>NUCLEOTIDE SEQUENCE [LARGE SCALE GENOMIC DNA]</scope>
</reference>
<dbReference type="Proteomes" id="UP001604277">
    <property type="component" value="Unassembled WGS sequence"/>
</dbReference>
<evidence type="ECO:0000313" key="1">
    <source>
        <dbReference type="EMBL" id="KAL2496832.1"/>
    </source>
</evidence>
<evidence type="ECO:0000313" key="2">
    <source>
        <dbReference type="Proteomes" id="UP001604277"/>
    </source>
</evidence>
<protein>
    <submittedName>
        <fullName evidence="1">Uncharacterized protein</fullName>
    </submittedName>
</protein>